<accession>A0ABP8ZTU1</accession>
<feature type="binding site" evidence="6">
    <location>
        <position position="81"/>
    </location>
    <ligand>
        <name>Fe-coproporphyrin III</name>
        <dbReference type="ChEBI" id="CHEBI:68438"/>
    </ligand>
</feature>
<gene>
    <name evidence="6" type="primary">cpfC</name>
    <name evidence="8" type="ORF">GCM10023351_06390</name>
</gene>
<comment type="pathway">
    <text evidence="6">Porphyrin-containing compound metabolism; protoheme biosynthesis.</text>
</comment>
<comment type="caution">
    <text evidence="6">Lacks conserved residue(s) required for the propagation of feature annotation.</text>
</comment>
<sequence>MSTNDASTQIRVPFASEAAASGGPFVETPVSYDALILSSFGGPEGQDDVIPFLRNVVHGRGIPDERLEEVAVHYRHFDGVSPINAQNRALLAALRAELDRRGIDLPVYWGNRNWTPMLDDAVRQAHADGHRTLLALATSAYSSYSSDRQYREDYARVLTETGLGEGDDPVTIDKVRLFFDHPGFVEPFYEGVRDAVVGYLADGVAPTAVTVLFSTHSIPTADADLSGPRDIDWPEGGAYAAQHRAVAAHIMARLSQEVPAAAGVAWELVFQSRSGPASQPWLEPDVNDVIAELPERGVEAIAIVPLGFVSDHMEVLWDLDNEATESAAAAGIRSVRTRTPGVHPAFVAGLVDLVVERLEGTPAARRPHVTDLGPWYDIARPGDCENARLGFLPAAAGVAP</sequence>
<evidence type="ECO:0000256" key="4">
    <source>
        <dbReference type="ARBA" id="ARBA00023244"/>
    </source>
</evidence>
<comment type="subcellular location">
    <subcellularLocation>
        <location evidence="6">Cytoplasm</location>
    </subcellularLocation>
</comment>
<dbReference type="HAMAP" id="MF_00323">
    <property type="entry name" value="Ferrochelatase"/>
    <property type="match status" value="1"/>
</dbReference>
<comment type="function">
    <text evidence="6">Involved in coproporphyrin-dependent heme b biosynthesis. Catalyzes the insertion of ferrous iron into coproporphyrin III to form Fe-coproporphyrin III.</text>
</comment>
<dbReference type="PANTHER" id="PTHR11108">
    <property type="entry name" value="FERROCHELATASE"/>
    <property type="match status" value="1"/>
</dbReference>
<comment type="similarity">
    <text evidence="6 7">Belongs to the ferrochelatase family.</text>
</comment>
<proteinExistence type="inferred from homology"/>
<evidence type="ECO:0000313" key="8">
    <source>
        <dbReference type="EMBL" id="GAA4765978.1"/>
    </source>
</evidence>
<name>A0ABP8ZTU1_9MICO</name>
<dbReference type="Pfam" id="PF00762">
    <property type="entry name" value="Ferrochelatase"/>
    <property type="match status" value="1"/>
</dbReference>
<organism evidence="8 9">
    <name type="scientific">Microbacterium gilvum</name>
    <dbReference type="NCBI Taxonomy" id="1336204"/>
    <lineage>
        <taxon>Bacteria</taxon>
        <taxon>Bacillati</taxon>
        <taxon>Actinomycetota</taxon>
        <taxon>Actinomycetes</taxon>
        <taxon>Micrococcales</taxon>
        <taxon>Microbacteriaceae</taxon>
        <taxon>Microbacterium</taxon>
    </lineage>
</organism>
<keyword evidence="6" id="KW-0479">Metal-binding</keyword>
<comment type="catalytic activity">
    <reaction evidence="5">
        <text>Fe-coproporphyrin III + 2 H(+) = coproporphyrin III + Fe(2+)</text>
        <dbReference type="Rhea" id="RHEA:49572"/>
        <dbReference type="ChEBI" id="CHEBI:15378"/>
        <dbReference type="ChEBI" id="CHEBI:29033"/>
        <dbReference type="ChEBI" id="CHEBI:68438"/>
        <dbReference type="ChEBI" id="CHEBI:131725"/>
        <dbReference type="EC" id="4.99.1.9"/>
    </reaction>
    <physiologicalReaction direction="right-to-left" evidence="5">
        <dbReference type="Rhea" id="RHEA:49574"/>
    </physiologicalReaction>
</comment>
<dbReference type="Proteomes" id="UP001501645">
    <property type="component" value="Unassembled WGS sequence"/>
</dbReference>
<protein>
    <recommendedName>
        <fullName evidence="6">Coproporphyrin III ferrochelatase</fullName>
        <ecNumber evidence="6">4.99.1.9</ecNumber>
    </recommendedName>
</protein>
<dbReference type="Gene3D" id="3.40.50.1400">
    <property type="match status" value="2"/>
</dbReference>
<evidence type="ECO:0000256" key="6">
    <source>
        <dbReference type="HAMAP-Rule" id="MF_00323"/>
    </source>
</evidence>
<evidence type="ECO:0000256" key="7">
    <source>
        <dbReference type="RuleBase" id="RU004185"/>
    </source>
</evidence>
<dbReference type="InterPro" id="IPR033644">
    <property type="entry name" value="Ferrochelatase_C"/>
</dbReference>
<dbReference type="PANTHER" id="PTHR11108:SF1">
    <property type="entry name" value="FERROCHELATASE, MITOCHONDRIAL"/>
    <property type="match status" value="1"/>
</dbReference>
<dbReference type="NCBIfam" id="NF000689">
    <property type="entry name" value="PRK00035.2-1"/>
    <property type="match status" value="1"/>
</dbReference>
<evidence type="ECO:0000256" key="5">
    <source>
        <dbReference type="ARBA" id="ARBA00024536"/>
    </source>
</evidence>
<dbReference type="RefSeq" id="WP_345435870.1">
    <property type="nucleotide sequence ID" value="NZ_BAABKO010000001.1"/>
</dbReference>
<keyword evidence="6" id="KW-0963">Cytoplasm</keyword>
<dbReference type="InterPro" id="IPR001015">
    <property type="entry name" value="Ferrochelatase"/>
</dbReference>
<dbReference type="EMBL" id="BAABKO010000001">
    <property type="protein sequence ID" value="GAA4765978.1"/>
    <property type="molecule type" value="Genomic_DNA"/>
</dbReference>
<dbReference type="CDD" id="cd00419">
    <property type="entry name" value="Ferrochelatase_C"/>
    <property type="match status" value="1"/>
</dbReference>
<keyword evidence="9" id="KW-1185">Reference proteome</keyword>
<evidence type="ECO:0000256" key="1">
    <source>
        <dbReference type="ARBA" id="ARBA00023004"/>
    </source>
</evidence>
<evidence type="ECO:0000313" key="9">
    <source>
        <dbReference type="Proteomes" id="UP001501645"/>
    </source>
</evidence>
<dbReference type="EC" id="4.99.1.9" evidence="6"/>
<keyword evidence="3 6" id="KW-0456">Lyase</keyword>
<keyword evidence="1 6" id="KW-0408">Iron</keyword>
<keyword evidence="2 6" id="KW-0350">Heme biosynthesis</keyword>
<keyword evidence="4 6" id="KW-0627">Porphyrin biosynthesis</keyword>
<evidence type="ECO:0000256" key="3">
    <source>
        <dbReference type="ARBA" id="ARBA00023239"/>
    </source>
</evidence>
<feature type="binding site" evidence="6">
    <location>
        <position position="150"/>
    </location>
    <ligand>
        <name>Fe-coproporphyrin III</name>
        <dbReference type="ChEBI" id="CHEBI:68438"/>
    </ligand>
</feature>
<comment type="caution">
    <text evidence="8">The sequence shown here is derived from an EMBL/GenBank/DDBJ whole genome shotgun (WGS) entry which is preliminary data.</text>
</comment>
<evidence type="ECO:0000256" key="2">
    <source>
        <dbReference type="ARBA" id="ARBA00023133"/>
    </source>
</evidence>
<reference evidence="9" key="1">
    <citation type="journal article" date="2019" name="Int. J. Syst. Evol. Microbiol.">
        <title>The Global Catalogue of Microorganisms (GCM) 10K type strain sequencing project: providing services to taxonomists for standard genome sequencing and annotation.</title>
        <authorList>
            <consortium name="The Broad Institute Genomics Platform"/>
            <consortium name="The Broad Institute Genome Sequencing Center for Infectious Disease"/>
            <person name="Wu L."/>
            <person name="Ma J."/>
        </authorList>
    </citation>
    <scope>NUCLEOTIDE SEQUENCE [LARGE SCALE GENOMIC DNA]</scope>
    <source>
        <strain evidence="9">JCM 18537</strain>
    </source>
</reference>
<feature type="binding site" evidence="6">
    <location>
        <position position="314"/>
    </location>
    <ligand>
        <name>Fe(2+)</name>
        <dbReference type="ChEBI" id="CHEBI:29033"/>
    </ligand>
</feature>
<dbReference type="SUPFAM" id="SSF53800">
    <property type="entry name" value="Chelatase"/>
    <property type="match status" value="1"/>
</dbReference>
<feature type="binding site" evidence="6">
    <location>
        <position position="216"/>
    </location>
    <ligand>
        <name>Fe(2+)</name>
        <dbReference type="ChEBI" id="CHEBI:29033"/>
    </ligand>
</feature>